<dbReference type="Proteomes" id="UP000085678">
    <property type="component" value="Unplaced"/>
</dbReference>
<evidence type="ECO:0000256" key="4">
    <source>
        <dbReference type="SAM" id="MobiDB-lite"/>
    </source>
</evidence>
<comment type="subcellular location">
    <subcellularLocation>
        <location evidence="1">Nucleus</location>
    </subcellularLocation>
</comment>
<evidence type="ECO:0000313" key="5">
    <source>
        <dbReference type="Proteomes" id="UP000085678"/>
    </source>
</evidence>
<proteinExistence type="inferred from homology"/>
<dbReference type="SUPFAM" id="SSF89550">
    <property type="entry name" value="PHP domain-like"/>
    <property type="match status" value="1"/>
</dbReference>
<dbReference type="KEGG" id="lak:106160804"/>
<feature type="compositionally biased region" description="Polar residues" evidence="4">
    <location>
        <begin position="264"/>
        <end position="281"/>
    </location>
</feature>
<accession>A0A1S3I453</accession>
<reference evidence="6" key="1">
    <citation type="submission" date="2025-08" db="UniProtKB">
        <authorList>
            <consortium name="RefSeq"/>
        </authorList>
    </citation>
    <scope>IDENTIFICATION</scope>
    <source>
        <tissue evidence="6">Gonads</tissue>
    </source>
</reference>
<evidence type="ECO:0000313" key="6">
    <source>
        <dbReference type="RefSeq" id="XP_013393013.1"/>
    </source>
</evidence>
<sequence>MAHPCELNILCDKNSGNNVEDRVKMALSLGYEVIVMNNFIPEFYTKKKKKGQEKTVPVPEASEIKIPEHIWKEFKKRYKNIQQCTRFTTVITDAAQMHGLTKQKELKGYDITAVQPTTEKLFHNCCTSDDVDIITFDMTEKIPFKIKRPSINKALEMGIHFELTYSPAIRDPTLRKHSIRNAIKILTVCKGKNVVLSSGCERAVELRGPSDVANLGILFGLNEAQAKEAVSSRCRAVLLHAEARKTIRGTAVMKVTPVVDISQKLQSSTESQKNSLQTTSELMPDESDKSDCNGLKEDRRTGNVSESSFRKRLHEKDTDFQFEDTVSSVSKKSKTVNVVDS</sequence>
<dbReference type="RefSeq" id="XP_013393013.1">
    <property type="nucleotide sequence ID" value="XM_013537559.1"/>
</dbReference>
<dbReference type="GO" id="GO:0005655">
    <property type="term" value="C:nucleolar ribonuclease P complex"/>
    <property type="evidence" value="ECO:0007669"/>
    <property type="project" value="TreeGrafter"/>
</dbReference>
<feature type="compositionally biased region" description="Basic and acidic residues" evidence="4">
    <location>
        <begin position="286"/>
        <end position="301"/>
    </location>
</feature>
<dbReference type="PANTHER" id="PTHR13031">
    <property type="entry name" value="RIBONUCLEASE P SUBUNIT P30"/>
    <property type="match status" value="1"/>
</dbReference>
<dbReference type="OrthoDB" id="17948at2759"/>
<protein>
    <submittedName>
        <fullName evidence="6">Ribonuclease P protein subunit p30</fullName>
    </submittedName>
</protein>
<dbReference type="OMA" id="AEMNIRH"/>
<dbReference type="STRING" id="7574.A0A1S3I453"/>
<feature type="compositionally biased region" description="Low complexity" evidence="4">
    <location>
        <begin position="324"/>
        <end position="341"/>
    </location>
</feature>
<keyword evidence="5" id="KW-1185">Reference proteome</keyword>
<dbReference type="GO" id="GO:0003723">
    <property type="term" value="F:RNA binding"/>
    <property type="evidence" value="ECO:0007669"/>
    <property type="project" value="TreeGrafter"/>
</dbReference>
<dbReference type="Gene3D" id="3.20.20.140">
    <property type="entry name" value="Metal-dependent hydrolases"/>
    <property type="match status" value="1"/>
</dbReference>
<dbReference type="Pfam" id="PF01876">
    <property type="entry name" value="RNase_P_p30"/>
    <property type="match status" value="1"/>
</dbReference>
<dbReference type="InParanoid" id="A0A1S3I453"/>
<dbReference type="AlphaFoldDB" id="A0A1S3I453"/>
<comment type="similarity">
    <text evidence="2">Belongs to the eukaryotic/archaeal RNase P protein component 3 family.</text>
</comment>
<keyword evidence="3" id="KW-0819">tRNA processing</keyword>
<dbReference type="InterPro" id="IPR002738">
    <property type="entry name" value="RNase_P_p30"/>
</dbReference>
<dbReference type="PANTHER" id="PTHR13031:SF0">
    <property type="entry name" value="RIBONUCLEASE P PROTEIN SUBUNIT P30"/>
    <property type="match status" value="1"/>
</dbReference>
<evidence type="ECO:0000256" key="1">
    <source>
        <dbReference type="ARBA" id="ARBA00004123"/>
    </source>
</evidence>
<dbReference type="FunCoup" id="A0A1S3I453">
    <property type="interactions" value="1418"/>
</dbReference>
<evidence type="ECO:0000256" key="2">
    <source>
        <dbReference type="ARBA" id="ARBA00007331"/>
    </source>
</evidence>
<name>A0A1S3I453_LINAN</name>
<organism evidence="5 6">
    <name type="scientific">Lingula anatina</name>
    <name type="common">Brachiopod</name>
    <name type="synonym">Lingula unguis</name>
    <dbReference type="NCBI Taxonomy" id="7574"/>
    <lineage>
        <taxon>Eukaryota</taxon>
        <taxon>Metazoa</taxon>
        <taxon>Spiralia</taxon>
        <taxon>Lophotrochozoa</taxon>
        <taxon>Brachiopoda</taxon>
        <taxon>Linguliformea</taxon>
        <taxon>Lingulata</taxon>
        <taxon>Lingulida</taxon>
        <taxon>Linguloidea</taxon>
        <taxon>Lingulidae</taxon>
        <taxon>Lingula</taxon>
    </lineage>
</organism>
<evidence type="ECO:0000256" key="3">
    <source>
        <dbReference type="ARBA" id="ARBA00022694"/>
    </source>
</evidence>
<dbReference type="GO" id="GO:0008033">
    <property type="term" value="P:tRNA processing"/>
    <property type="evidence" value="ECO:0007669"/>
    <property type="project" value="UniProtKB-KW"/>
</dbReference>
<gene>
    <name evidence="6" type="primary">LOC106160804</name>
</gene>
<feature type="region of interest" description="Disordered" evidence="4">
    <location>
        <begin position="264"/>
        <end position="341"/>
    </location>
</feature>
<dbReference type="GeneID" id="106160804"/>
<dbReference type="InterPro" id="IPR016195">
    <property type="entry name" value="Pol/histidinol_Pase-like"/>
</dbReference>